<feature type="transmembrane region" description="Helical" evidence="1">
    <location>
        <begin position="36"/>
        <end position="56"/>
    </location>
</feature>
<reference evidence="2 3" key="1">
    <citation type="submission" date="2024-05" db="EMBL/GenBank/DDBJ databases">
        <title>Genome sequencing of Marine Estuary Bacteria, Pseudoalteromonas distincta strain FA, Psychrobacter proteolyticus strain EA, and Shewanella baltica strain CA.</title>
        <authorList>
            <person name="Dieffenbach S.A."/>
            <person name="Maclea K.S."/>
        </authorList>
    </citation>
    <scope>NUCLEOTIDE SEQUENCE [LARGE SCALE GENOMIC DNA]</scope>
    <source>
        <strain evidence="2 3">EA</strain>
    </source>
</reference>
<dbReference type="EMBL" id="JBDLOB010000002">
    <property type="protein sequence ID" value="MEN8625229.1"/>
    <property type="molecule type" value="Genomic_DNA"/>
</dbReference>
<dbReference type="Proteomes" id="UP001414441">
    <property type="component" value="Unassembled WGS sequence"/>
</dbReference>
<organism evidence="2 3">
    <name type="scientific">Psychrobacter proteolyticus</name>
    <dbReference type="NCBI Taxonomy" id="147825"/>
    <lineage>
        <taxon>Bacteria</taxon>
        <taxon>Pseudomonadati</taxon>
        <taxon>Pseudomonadota</taxon>
        <taxon>Gammaproteobacteria</taxon>
        <taxon>Moraxellales</taxon>
        <taxon>Moraxellaceae</taxon>
        <taxon>Psychrobacter</taxon>
    </lineage>
</organism>
<evidence type="ECO:0000313" key="3">
    <source>
        <dbReference type="Proteomes" id="UP001414441"/>
    </source>
</evidence>
<keyword evidence="1" id="KW-1133">Transmembrane helix</keyword>
<keyword evidence="1" id="KW-0812">Transmembrane</keyword>
<dbReference type="RefSeq" id="WP_347162571.1">
    <property type="nucleotide sequence ID" value="NZ_JBDLOB010000002.1"/>
</dbReference>
<comment type="caution">
    <text evidence="2">The sequence shown here is derived from an EMBL/GenBank/DDBJ whole genome shotgun (WGS) entry which is preliminary data.</text>
</comment>
<evidence type="ECO:0000313" key="2">
    <source>
        <dbReference type="EMBL" id="MEN8625229.1"/>
    </source>
</evidence>
<protein>
    <submittedName>
        <fullName evidence="2">Uncharacterized protein</fullName>
    </submittedName>
</protein>
<keyword evidence="1" id="KW-0472">Membrane</keyword>
<accession>A0ABV0D3I2</accession>
<proteinExistence type="predicted"/>
<sequence length="203" mass="22601">MKSFLVRLLQVLWVIGFAVVLGGIFANIAFYNELPAAVFGACAWLIFFAVIQYLLFATLDPRALFDGSIVPNNKGGITRRSFAIGIATSLALVVISGVITKLYLTYQDNQKLEAGSDIDFYSEILTESTYRHDFTDCYYTEEDKPKKADVQQIARNLEDQGVVGLNILVEIADRNDKIGEAFRCAIREDMSIDEMATIAGIDY</sequence>
<feature type="transmembrane region" description="Helical" evidence="1">
    <location>
        <begin position="82"/>
        <end position="104"/>
    </location>
</feature>
<feature type="transmembrane region" description="Helical" evidence="1">
    <location>
        <begin position="12"/>
        <end position="30"/>
    </location>
</feature>
<keyword evidence="3" id="KW-1185">Reference proteome</keyword>
<name>A0ABV0D3I2_9GAMM</name>
<evidence type="ECO:0000256" key="1">
    <source>
        <dbReference type="SAM" id="Phobius"/>
    </source>
</evidence>
<gene>
    <name evidence="2" type="ORF">ABFV72_04315</name>
</gene>